<gene>
    <name evidence="2" type="ORF">PA27867_0795</name>
</gene>
<protein>
    <submittedName>
        <fullName evidence="2">Putative membrane protein</fullName>
    </submittedName>
</protein>
<accession>A0A1B1BGS8</accession>
<dbReference type="RefSeq" id="WP_066593583.1">
    <property type="nucleotide sequence ID" value="NZ_CP016282.1"/>
</dbReference>
<dbReference type="EMBL" id="CP016282">
    <property type="protein sequence ID" value="ANP71762.1"/>
    <property type="molecule type" value="Genomic_DNA"/>
</dbReference>
<keyword evidence="1" id="KW-1133">Transmembrane helix</keyword>
<reference evidence="2 3" key="1">
    <citation type="submission" date="2016-06" db="EMBL/GenBank/DDBJ databases">
        <title>Genome sequencing of Cryobacterium arcticum PAMC 27867.</title>
        <authorList>
            <person name="Lee J."/>
            <person name="Kim O.-S."/>
        </authorList>
    </citation>
    <scope>NUCLEOTIDE SEQUENCE [LARGE SCALE GENOMIC DNA]</scope>
    <source>
        <strain evidence="2 3">PAMC 27867</strain>
    </source>
</reference>
<proteinExistence type="predicted"/>
<dbReference type="Proteomes" id="UP000092582">
    <property type="component" value="Chromosome 1"/>
</dbReference>
<keyword evidence="1" id="KW-0472">Membrane</keyword>
<sequence>MNDTESSRSIGWARIFQVLWIVGYLIGTSTHTVDLLLGGTNAYSSFPDPLRLFWILLTFLDPLVVVLILLQKQVGVVLGVVVIVVDVGVNAMVYATIGGLSLFGVLCQTLFGILILITARPLSAWFAAVNRSK</sequence>
<evidence type="ECO:0000313" key="2">
    <source>
        <dbReference type="EMBL" id="ANP71762.1"/>
    </source>
</evidence>
<evidence type="ECO:0000256" key="1">
    <source>
        <dbReference type="SAM" id="Phobius"/>
    </source>
</evidence>
<dbReference type="AlphaFoldDB" id="A0A1B1BGS8"/>
<organism evidence="2 3">
    <name type="scientific">Cryobacterium arcticum</name>
    <dbReference type="NCBI Taxonomy" id="670052"/>
    <lineage>
        <taxon>Bacteria</taxon>
        <taxon>Bacillati</taxon>
        <taxon>Actinomycetota</taxon>
        <taxon>Actinomycetes</taxon>
        <taxon>Micrococcales</taxon>
        <taxon>Microbacteriaceae</taxon>
        <taxon>Cryobacterium</taxon>
    </lineage>
</organism>
<keyword evidence="1" id="KW-0812">Transmembrane</keyword>
<name>A0A1B1BGS8_9MICO</name>
<keyword evidence="3" id="KW-1185">Reference proteome</keyword>
<dbReference type="OrthoDB" id="5119582at2"/>
<dbReference type="KEGG" id="cart:PA27867_0795"/>
<feature type="transmembrane region" description="Helical" evidence="1">
    <location>
        <begin position="103"/>
        <end position="128"/>
    </location>
</feature>
<evidence type="ECO:0000313" key="3">
    <source>
        <dbReference type="Proteomes" id="UP000092582"/>
    </source>
</evidence>
<feature type="transmembrane region" description="Helical" evidence="1">
    <location>
        <begin position="52"/>
        <end position="70"/>
    </location>
</feature>
<feature type="transmembrane region" description="Helical" evidence="1">
    <location>
        <begin position="12"/>
        <end position="32"/>
    </location>
</feature>
<feature type="transmembrane region" description="Helical" evidence="1">
    <location>
        <begin position="77"/>
        <end position="97"/>
    </location>
</feature>